<dbReference type="AlphaFoldDB" id="A0A9Q0N831"/>
<reference evidence="2" key="1">
    <citation type="submission" date="2022-07" db="EMBL/GenBank/DDBJ databases">
        <authorList>
            <person name="Trinca V."/>
            <person name="Uliana J.V.C."/>
            <person name="Torres T.T."/>
            <person name="Ward R.J."/>
            <person name="Monesi N."/>
        </authorList>
    </citation>
    <scope>NUCLEOTIDE SEQUENCE</scope>
    <source>
        <strain evidence="2">HSMRA1968</strain>
        <tissue evidence="2">Whole embryos</tissue>
    </source>
</reference>
<accession>A0A9Q0N831</accession>
<keyword evidence="3" id="KW-1185">Reference proteome</keyword>
<evidence type="ECO:0000313" key="3">
    <source>
        <dbReference type="Proteomes" id="UP001151699"/>
    </source>
</evidence>
<gene>
    <name evidence="2" type="ORF">Bhyg_00733</name>
</gene>
<comment type="caution">
    <text evidence="2">The sequence shown here is derived from an EMBL/GenBank/DDBJ whole genome shotgun (WGS) entry which is preliminary data.</text>
</comment>
<protein>
    <submittedName>
        <fullName evidence="2">Uncharacterized protein</fullName>
    </submittedName>
</protein>
<evidence type="ECO:0000313" key="2">
    <source>
        <dbReference type="EMBL" id="KAJ6645527.1"/>
    </source>
</evidence>
<sequence length="120" mass="13837">MFCLQFVFISAFIVLSGAVTDNARDLQKILNTQSLRHFRYNFNRENPSVPTRDFNFRIPAGTETLNAEVGYVTINNQRPVLTVYRYFRVPASDGNRYKVYVEANEAGMHWIVEGNLLAKQ</sequence>
<name>A0A9Q0N831_9DIPT</name>
<feature type="chain" id="PRO_5040311217" evidence="1">
    <location>
        <begin position="19"/>
        <end position="120"/>
    </location>
</feature>
<proteinExistence type="predicted"/>
<keyword evidence="1" id="KW-0732">Signal</keyword>
<dbReference type="EMBL" id="WJQU01000001">
    <property type="protein sequence ID" value="KAJ6645527.1"/>
    <property type="molecule type" value="Genomic_DNA"/>
</dbReference>
<feature type="non-terminal residue" evidence="2">
    <location>
        <position position="1"/>
    </location>
</feature>
<evidence type="ECO:0000256" key="1">
    <source>
        <dbReference type="SAM" id="SignalP"/>
    </source>
</evidence>
<dbReference type="OrthoDB" id="10355399at2759"/>
<dbReference type="Proteomes" id="UP001151699">
    <property type="component" value="Chromosome A"/>
</dbReference>
<organism evidence="2 3">
    <name type="scientific">Pseudolycoriella hygida</name>
    <dbReference type="NCBI Taxonomy" id="35572"/>
    <lineage>
        <taxon>Eukaryota</taxon>
        <taxon>Metazoa</taxon>
        <taxon>Ecdysozoa</taxon>
        <taxon>Arthropoda</taxon>
        <taxon>Hexapoda</taxon>
        <taxon>Insecta</taxon>
        <taxon>Pterygota</taxon>
        <taxon>Neoptera</taxon>
        <taxon>Endopterygota</taxon>
        <taxon>Diptera</taxon>
        <taxon>Nematocera</taxon>
        <taxon>Sciaroidea</taxon>
        <taxon>Sciaridae</taxon>
        <taxon>Pseudolycoriella</taxon>
    </lineage>
</organism>
<feature type="signal peptide" evidence="1">
    <location>
        <begin position="1"/>
        <end position="18"/>
    </location>
</feature>